<dbReference type="RefSeq" id="WP_015400052.1">
    <property type="nucleotide sequence ID" value="NC_020302.1"/>
</dbReference>
<dbReference type="InterPro" id="IPR014529">
    <property type="entry name" value="UCP026631"/>
</dbReference>
<feature type="domain" description="YdbS-like PH" evidence="3">
    <location>
        <begin position="93"/>
        <end position="171"/>
    </location>
</feature>
<feature type="region of interest" description="Disordered" evidence="1">
    <location>
        <begin position="178"/>
        <end position="213"/>
    </location>
</feature>
<keyword evidence="2" id="KW-1133">Transmembrane helix</keyword>
<evidence type="ECO:0000256" key="1">
    <source>
        <dbReference type="SAM" id="MobiDB-lite"/>
    </source>
</evidence>
<dbReference type="HOGENOM" id="CLU_024617_4_2_11"/>
<feature type="domain" description="YdbS-like PH" evidence="3">
    <location>
        <begin position="405"/>
        <end position="475"/>
    </location>
</feature>
<protein>
    <submittedName>
        <fullName evidence="4">Membrane protein</fullName>
    </submittedName>
</protein>
<feature type="domain" description="YdbS-like PH" evidence="3">
    <location>
        <begin position="290"/>
        <end position="337"/>
    </location>
</feature>
<dbReference type="PANTHER" id="PTHR34473">
    <property type="entry name" value="UPF0699 TRANSMEMBRANE PROTEIN YDBS"/>
    <property type="match status" value="1"/>
</dbReference>
<dbReference type="PATRIC" id="fig|1121362.3.peg.621"/>
<keyword evidence="2" id="KW-0472">Membrane</keyword>
<dbReference type="PIRSF" id="PIRSF026631">
    <property type="entry name" value="UCP026631"/>
    <property type="match status" value="1"/>
</dbReference>
<evidence type="ECO:0000313" key="5">
    <source>
        <dbReference type="Proteomes" id="UP000011723"/>
    </source>
</evidence>
<accession>M1NQ53</accession>
<reference evidence="4 5" key="1">
    <citation type="journal article" date="2012" name="Stand. Genomic Sci.">
        <title>Genome sequence of the halotolerant bacterium Corynebacterium halotolerans type strain YIM 70093(T) (= DSM 44683(T)).</title>
        <authorList>
            <person name="Ruckert C."/>
            <person name="Albersmeier A."/>
            <person name="Al-Dilaimi A."/>
            <person name="Niehaus K."/>
            <person name="Szczepanowski R."/>
            <person name="Kalinowski J."/>
        </authorList>
    </citation>
    <scope>NUCLEOTIDE SEQUENCE [LARGE SCALE GENOMIC DNA]</scope>
    <source>
        <strain evidence="4">YIM 70093</strain>
    </source>
</reference>
<evidence type="ECO:0000313" key="4">
    <source>
        <dbReference type="EMBL" id="AGF71632.1"/>
    </source>
</evidence>
<dbReference type="STRING" id="1121362.A605_03090"/>
<feature type="transmembrane region" description="Helical" evidence="2">
    <location>
        <begin position="34"/>
        <end position="62"/>
    </location>
</feature>
<keyword evidence="2" id="KW-0812">Transmembrane</keyword>
<dbReference type="OrthoDB" id="3190163at2"/>
<name>M1NQ53_9CORY</name>
<dbReference type="Pfam" id="PF03703">
    <property type="entry name" value="bPH_2"/>
    <property type="match status" value="3"/>
</dbReference>
<feature type="transmembrane region" description="Helical" evidence="2">
    <location>
        <begin position="235"/>
        <end position="268"/>
    </location>
</feature>
<dbReference type="InterPro" id="IPR005182">
    <property type="entry name" value="YdbS-like_PH"/>
</dbReference>
<dbReference type="AlphaFoldDB" id="M1NQ53"/>
<organism evidence="4 5">
    <name type="scientific">Corynebacterium halotolerans YIM 70093 = DSM 44683</name>
    <dbReference type="NCBI Taxonomy" id="1121362"/>
    <lineage>
        <taxon>Bacteria</taxon>
        <taxon>Bacillati</taxon>
        <taxon>Actinomycetota</taxon>
        <taxon>Actinomycetes</taxon>
        <taxon>Mycobacteriales</taxon>
        <taxon>Corynebacteriaceae</taxon>
        <taxon>Corynebacterium</taxon>
    </lineage>
</organism>
<dbReference type="Proteomes" id="UP000011723">
    <property type="component" value="Chromosome"/>
</dbReference>
<dbReference type="PANTHER" id="PTHR34473:SF2">
    <property type="entry name" value="UPF0699 TRANSMEMBRANE PROTEIN YDBT"/>
    <property type="match status" value="1"/>
</dbReference>
<proteinExistence type="predicted"/>
<dbReference type="eggNOG" id="COG3428">
    <property type="taxonomic scope" value="Bacteria"/>
</dbReference>
<keyword evidence="5" id="KW-1185">Reference proteome</keyword>
<gene>
    <name evidence="4" type="ORF">A605_03090</name>
</gene>
<evidence type="ECO:0000259" key="3">
    <source>
        <dbReference type="Pfam" id="PF03703"/>
    </source>
</evidence>
<sequence>MTGPDNESLQEPTGATAAAEEYPYRRVHRLTPLLRFWTVILALLAVAVVNINLTVVSTMWAYLTGGNILPILAGVGVFVAICGILWLASQIWWKATGYRLTDEEVSLKRGVLSRQLRTARYDRIQAVDVVESVIARIFRLASVRVETAGGGSSVIEIAYLARADAESLRAELLARVHGPSAAHPRDPADTTDSSAVPGSAATPPPAGWRGNETGEELVPVIPIARSLTGAGLRGATIVGVLTTVLLFVLPVPLATVIPILVGFFPAIWNQIDRSWKFTARLDGTGEQTVLNLSYGLADRRRQSIPLRRIHGVSVHQPTLWRPLGWWMVSVSVVGYGAETDKSTGTSNILPVGSRDRAAQLLALVSPLDADAVEEIARPEGHTRPTFTSPRVARWVSPVDRQQQAVTLRDDAVVIHRGRIRRSVSVIGPSHIQEVTLRRGPLQRVADLCTVRLDLVPGPVGMSGEDLSGDDGQALLEILRHRRLPDMVPGAEGPQPGRD</sequence>
<dbReference type="EMBL" id="CP003697">
    <property type="protein sequence ID" value="AGF71632.1"/>
    <property type="molecule type" value="Genomic_DNA"/>
</dbReference>
<evidence type="ECO:0000256" key="2">
    <source>
        <dbReference type="SAM" id="Phobius"/>
    </source>
</evidence>
<feature type="transmembrane region" description="Helical" evidence="2">
    <location>
        <begin position="68"/>
        <end position="89"/>
    </location>
</feature>
<dbReference type="KEGG" id="chn:A605_03090"/>